<dbReference type="InterPro" id="IPR023391">
    <property type="entry name" value="Prot_translocase_SecE_dom_sf"/>
</dbReference>
<accession>A0A075GGM7</accession>
<keyword evidence="1" id="KW-0472">Membrane</keyword>
<evidence type="ECO:0000313" key="2">
    <source>
        <dbReference type="EMBL" id="AIF00793.1"/>
    </source>
</evidence>
<dbReference type="NCBIfam" id="TIGR00327">
    <property type="entry name" value="secE_euk_arch"/>
    <property type="match status" value="1"/>
</dbReference>
<name>A0A075GGM7_9EURY</name>
<protein>
    <recommendedName>
        <fullName evidence="3">Protein transport protein Sec61 gamma subunit homolog</fullName>
    </recommendedName>
</protein>
<dbReference type="InterPro" id="IPR008158">
    <property type="entry name" value="Translocase_Sec61-g"/>
</dbReference>
<sequence>MEYGSIWFKLKEFTRECVRVLKVTKKPGPVEFKTVVKVSGLGMILIGFIGFMIQIIYRLFFG</sequence>
<dbReference type="AlphaFoldDB" id="A0A075GGM7"/>
<keyword evidence="1" id="KW-0812">Transmembrane</keyword>
<evidence type="ECO:0000256" key="1">
    <source>
        <dbReference type="SAM" id="Phobius"/>
    </source>
</evidence>
<feature type="transmembrane region" description="Helical" evidence="1">
    <location>
        <begin position="38"/>
        <end position="60"/>
    </location>
</feature>
<evidence type="ECO:0008006" key="3">
    <source>
        <dbReference type="Google" id="ProtNLM"/>
    </source>
</evidence>
<keyword evidence="1" id="KW-1133">Transmembrane helix</keyword>
<reference evidence="2" key="1">
    <citation type="journal article" date="2014" name="Genome Biol. Evol.">
        <title>Pangenome evidence for extensive interdomain horizontal transfer affecting lineage core and shell genes in uncultured planktonic thaumarchaeota and euryarchaeota.</title>
        <authorList>
            <person name="Deschamps P."/>
            <person name="Zivanovic Y."/>
            <person name="Moreira D."/>
            <person name="Rodriguez-Valera F."/>
            <person name="Lopez-Garcia P."/>
        </authorList>
    </citation>
    <scope>NUCLEOTIDE SEQUENCE</scope>
</reference>
<organism evidence="2">
    <name type="scientific">uncultured marine group II/III euryarchaeote KM3_139_C07</name>
    <dbReference type="NCBI Taxonomy" id="1457870"/>
    <lineage>
        <taxon>Archaea</taxon>
        <taxon>Methanobacteriati</taxon>
        <taxon>Methanobacteriota</taxon>
        <taxon>environmental samples</taxon>
    </lineage>
</organism>
<dbReference type="SUPFAM" id="SSF103456">
    <property type="entry name" value="Preprotein translocase SecE subunit"/>
    <property type="match status" value="1"/>
</dbReference>
<dbReference type="GO" id="GO:0008320">
    <property type="term" value="F:protein transmembrane transporter activity"/>
    <property type="evidence" value="ECO:0007669"/>
    <property type="project" value="InterPro"/>
</dbReference>
<dbReference type="EMBL" id="KF900602">
    <property type="protein sequence ID" value="AIF00793.1"/>
    <property type="molecule type" value="Genomic_DNA"/>
</dbReference>
<proteinExistence type="predicted"/>
<dbReference type="Gene3D" id="1.20.5.820">
    <property type="entry name" value="Preprotein translocase SecE subunit"/>
    <property type="match status" value="1"/>
</dbReference>
<dbReference type="GO" id="GO:0016020">
    <property type="term" value="C:membrane"/>
    <property type="evidence" value="ECO:0007669"/>
    <property type="project" value="InterPro"/>
</dbReference>